<evidence type="ECO:0000256" key="6">
    <source>
        <dbReference type="SAM" id="SignalP"/>
    </source>
</evidence>
<evidence type="ECO:0000256" key="2">
    <source>
        <dbReference type="ARBA" id="ARBA00022723"/>
    </source>
</evidence>
<dbReference type="InterPro" id="IPR017850">
    <property type="entry name" value="Alkaline_phosphatase_core_sf"/>
</dbReference>
<sequence length="486" mass="53643" precursor="true">MNLTKLELWAAVLLVAFTAVASQAADRQPNIVHIVADDLGWKDVGFNGCTEIKTPNIDALAKGGAKFSQFYVQNMCTPTRACLMTGRFPYRYGLQTIVIPTAAGYGLDTSEYLMPQCLGDAGYKTAIIGKWHLGHADQKYWPKQRGFDYQYGAMIGELDYFTHDEHGVLDWFRDNKPVHEQGYTTTLIGDDAVKYIHGQDGKKPFYLYLTFNAPHTPYQAPKEYITKYLNIAEPTRRTYAAMVDCLDENIGKVVAALDQKGLRENTLIFFHSDNGGTKDKMFAGQMADMSKVVLPCDNGPYRNGKGSLFEGGSRVCALANWPGKIKAQTVDGMIHAVDLYPTFAALAGASIAKCKPLDGTNVWDTIAEGKPSPRTEFFYSIEPFRAGLRQGDWKLIWRTMLPSSVDLYNLAEDPYEKNNIAAAHPDKVATMQARIETASKDAAKPLAVGWIVSEAMKSAVPLLPNQEGLLSDEDGANLKPKIGTAH</sequence>
<keyword evidence="6" id="KW-0732">Signal</keyword>
<dbReference type="SUPFAM" id="SSF53649">
    <property type="entry name" value="Alkaline phosphatase-like"/>
    <property type="match status" value="1"/>
</dbReference>
<keyword evidence="3" id="KW-0378">Hydrolase</keyword>
<accession>D2R917</accession>
<dbReference type="KEGG" id="psl:Psta_1162"/>
<dbReference type="GO" id="GO:0046872">
    <property type="term" value="F:metal ion binding"/>
    <property type="evidence" value="ECO:0007669"/>
    <property type="project" value="UniProtKB-KW"/>
</dbReference>
<dbReference type="Proteomes" id="UP000001887">
    <property type="component" value="Chromosome"/>
</dbReference>
<dbReference type="PANTHER" id="PTHR10342">
    <property type="entry name" value="ARYLSULFATASE"/>
    <property type="match status" value="1"/>
</dbReference>
<dbReference type="InterPro" id="IPR047115">
    <property type="entry name" value="ARSB"/>
</dbReference>
<reference evidence="8 9" key="1">
    <citation type="journal article" date="2009" name="Stand. Genomic Sci.">
        <title>Complete genome sequence of Pirellula staleyi type strain (ATCC 27377).</title>
        <authorList>
            <person name="Clum A."/>
            <person name="Tindall B.J."/>
            <person name="Sikorski J."/>
            <person name="Ivanova N."/>
            <person name="Mavrommatis K."/>
            <person name="Lucas S."/>
            <person name="Glavina del Rio T."/>
            <person name="Nolan M."/>
            <person name="Chen F."/>
            <person name="Tice H."/>
            <person name="Pitluck S."/>
            <person name="Cheng J.F."/>
            <person name="Chertkov O."/>
            <person name="Brettin T."/>
            <person name="Han C."/>
            <person name="Detter J.C."/>
            <person name="Kuske C."/>
            <person name="Bruce D."/>
            <person name="Goodwin L."/>
            <person name="Ovchinikova G."/>
            <person name="Pati A."/>
            <person name="Mikhailova N."/>
            <person name="Chen A."/>
            <person name="Palaniappan K."/>
            <person name="Land M."/>
            <person name="Hauser L."/>
            <person name="Chang Y.J."/>
            <person name="Jeffries C.D."/>
            <person name="Chain P."/>
            <person name="Rohde M."/>
            <person name="Goker M."/>
            <person name="Bristow J."/>
            <person name="Eisen J.A."/>
            <person name="Markowitz V."/>
            <person name="Hugenholtz P."/>
            <person name="Kyrpides N.C."/>
            <person name="Klenk H.P."/>
            <person name="Lapidus A."/>
        </authorList>
    </citation>
    <scope>NUCLEOTIDE SEQUENCE [LARGE SCALE GENOMIC DNA]</scope>
    <source>
        <strain evidence="9">ATCC 27377 / DSM 6068 / ICPB 4128</strain>
    </source>
</reference>
<keyword evidence="5" id="KW-0325">Glycoprotein</keyword>
<dbReference type="CDD" id="cd16029">
    <property type="entry name" value="4-S"/>
    <property type="match status" value="1"/>
</dbReference>
<evidence type="ECO:0000259" key="7">
    <source>
        <dbReference type="Pfam" id="PF00884"/>
    </source>
</evidence>
<name>D2R917_PIRSD</name>
<evidence type="ECO:0000313" key="9">
    <source>
        <dbReference type="Proteomes" id="UP000001887"/>
    </source>
</evidence>
<evidence type="ECO:0000256" key="1">
    <source>
        <dbReference type="ARBA" id="ARBA00008779"/>
    </source>
</evidence>
<evidence type="ECO:0000313" key="8">
    <source>
        <dbReference type="EMBL" id="ADB15844.1"/>
    </source>
</evidence>
<evidence type="ECO:0000256" key="5">
    <source>
        <dbReference type="ARBA" id="ARBA00023180"/>
    </source>
</evidence>
<dbReference type="AlphaFoldDB" id="D2R917"/>
<dbReference type="eggNOG" id="COG3119">
    <property type="taxonomic scope" value="Bacteria"/>
</dbReference>
<dbReference type="InterPro" id="IPR024607">
    <property type="entry name" value="Sulfatase_CS"/>
</dbReference>
<keyword evidence="4" id="KW-0106">Calcium</keyword>
<dbReference type="OrthoDB" id="9783154at2"/>
<keyword evidence="9" id="KW-1185">Reference proteome</keyword>
<organism evidence="8 9">
    <name type="scientific">Pirellula staleyi (strain ATCC 27377 / DSM 6068 / ICPB 4128)</name>
    <name type="common">Pirella staleyi</name>
    <dbReference type="NCBI Taxonomy" id="530564"/>
    <lineage>
        <taxon>Bacteria</taxon>
        <taxon>Pseudomonadati</taxon>
        <taxon>Planctomycetota</taxon>
        <taxon>Planctomycetia</taxon>
        <taxon>Pirellulales</taxon>
        <taxon>Pirellulaceae</taxon>
        <taxon>Pirellula</taxon>
    </lineage>
</organism>
<dbReference type="HOGENOM" id="CLU_006332_10_1_0"/>
<feature type="signal peptide" evidence="6">
    <location>
        <begin position="1"/>
        <end position="24"/>
    </location>
</feature>
<keyword evidence="2" id="KW-0479">Metal-binding</keyword>
<dbReference type="Pfam" id="PF00884">
    <property type="entry name" value="Sulfatase"/>
    <property type="match status" value="1"/>
</dbReference>
<feature type="domain" description="Sulfatase N-terminal" evidence="7">
    <location>
        <begin position="29"/>
        <end position="349"/>
    </location>
</feature>
<dbReference type="EMBL" id="CP001848">
    <property type="protein sequence ID" value="ADB15844.1"/>
    <property type="molecule type" value="Genomic_DNA"/>
</dbReference>
<proteinExistence type="inferred from homology"/>
<comment type="similarity">
    <text evidence="1">Belongs to the sulfatase family.</text>
</comment>
<dbReference type="PANTHER" id="PTHR10342:SF274">
    <property type="entry name" value="ARYLSULFATASE B"/>
    <property type="match status" value="1"/>
</dbReference>
<dbReference type="InterPro" id="IPR000917">
    <property type="entry name" value="Sulfatase_N"/>
</dbReference>
<dbReference type="GO" id="GO:0008484">
    <property type="term" value="F:sulfuric ester hydrolase activity"/>
    <property type="evidence" value="ECO:0007669"/>
    <property type="project" value="InterPro"/>
</dbReference>
<evidence type="ECO:0000256" key="4">
    <source>
        <dbReference type="ARBA" id="ARBA00022837"/>
    </source>
</evidence>
<dbReference type="Gene3D" id="3.30.1120.10">
    <property type="match status" value="1"/>
</dbReference>
<evidence type="ECO:0000256" key="3">
    <source>
        <dbReference type="ARBA" id="ARBA00022801"/>
    </source>
</evidence>
<dbReference type="Gene3D" id="3.40.720.10">
    <property type="entry name" value="Alkaline Phosphatase, subunit A"/>
    <property type="match status" value="1"/>
</dbReference>
<protein>
    <submittedName>
        <fullName evidence="8">Sulfatase</fullName>
    </submittedName>
</protein>
<gene>
    <name evidence="8" type="ordered locus">Psta_1162</name>
</gene>
<dbReference type="PROSITE" id="PS00149">
    <property type="entry name" value="SULFATASE_2"/>
    <property type="match status" value="1"/>
</dbReference>
<feature type="chain" id="PRO_5003034805" evidence="6">
    <location>
        <begin position="25"/>
        <end position="486"/>
    </location>
</feature>